<protein>
    <submittedName>
        <fullName evidence="3">Putative PPP domain-containing protein</fullName>
    </submittedName>
</protein>
<name>A0A251RR86_HELAN</name>
<evidence type="ECO:0000313" key="2">
    <source>
        <dbReference type="EMBL" id="KAF5755277.1"/>
    </source>
</evidence>
<dbReference type="EMBL" id="CM007906">
    <property type="protein sequence ID" value="OTF86344.1"/>
    <property type="molecule type" value="Genomic_DNA"/>
</dbReference>
<dbReference type="Gramene" id="mRNA:HanXRQr2_Chr17g0800991">
    <property type="protein sequence ID" value="mRNA:HanXRQr2_Chr17g0800991"/>
    <property type="gene ID" value="HanXRQr2_Chr17g0800991"/>
</dbReference>
<dbReference type="AlphaFoldDB" id="A0A251RR86"/>
<evidence type="ECO:0000313" key="3">
    <source>
        <dbReference type="EMBL" id="OTF86344.1"/>
    </source>
</evidence>
<dbReference type="EMBL" id="MNCJ02000332">
    <property type="protein sequence ID" value="KAF5755277.1"/>
    <property type="molecule type" value="Genomic_DNA"/>
</dbReference>
<gene>
    <name evidence="3" type="ORF">HannXRQ_Chr17g0549801</name>
    <name evidence="2" type="ORF">HanXRQr2_Chr17g0800991</name>
</gene>
<evidence type="ECO:0000259" key="1">
    <source>
        <dbReference type="Pfam" id="PF08321"/>
    </source>
</evidence>
<dbReference type="STRING" id="4232.A0A251RR86"/>
<sequence>MNFWSLTLSGTRSRSRDNYAGARIEGGEITLDFMKKMTEDFNNKKMLHKRDKTIQATWEISFEPVFRKKTITRN</sequence>
<organism evidence="3 4">
    <name type="scientific">Helianthus annuus</name>
    <name type="common">Common sunflower</name>
    <dbReference type="NCBI Taxonomy" id="4232"/>
    <lineage>
        <taxon>Eukaryota</taxon>
        <taxon>Viridiplantae</taxon>
        <taxon>Streptophyta</taxon>
        <taxon>Embryophyta</taxon>
        <taxon>Tracheophyta</taxon>
        <taxon>Spermatophyta</taxon>
        <taxon>Magnoliopsida</taxon>
        <taxon>eudicotyledons</taxon>
        <taxon>Gunneridae</taxon>
        <taxon>Pentapetalae</taxon>
        <taxon>asterids</taxon>
        <taxon>campanulids</taxon>
        <taxon>Asterales</taxon>
        <taxon>Asteraceae</taxon>
        <taxon>Asteroideae</taxon>
        <taxon>Heliantheae alliance</taxon>
        <taxon>Heliantheae</taxon>
        <taxon>Helianthus</taxon>
    </lineage>
</organism>
<reference evidence="2 4" key="1">
    <citation type="journal article" date="2017" name="Nature">
        <title>The sunflower genome provides insights into oil metabolism, flowering and Asterid evolution.</title>
        <authorList>
            <person name="Badouin H."/>
            <person name="Gouzy J."/>
            <person name="Grassa C.J."/>
            <person name="Murat F."/>
            <person name="Staton S.E."/>
            <person name="Cottret L."/>
            <person name="Lelandais-Briere C."/>
            <person name="Owens G.L."/>
            <person name="Carrere S."/>
            <person name="Mayjonade B."/>
            <person name="Legrand L."/>
            <person name="Gill N."/>
            <person name="Kane N.C."/>
            <person name="Bowers J.E."/>
            <person name="Hubner S."/>
            <person name="Bellec A."/>
            <person name="Berard A."/>
            <person name="Berges H."/>
            <person name="Blanchet N."/>
            <person name="Boniface M.C."/>
            <person name="Brunel D."/>
            <person name="Catrice O."/>
            <person name="Chaidir N."/>
            <person name="Claudel C."/>
            <person name="Donnadieu C."/>
            <person name="Faraut T."/>
            <person name="Fievet G."/>
            <person name="Helmstetter N."/>
            <person name="King M."/>
            <person name="Knapp S.J."/>
            <person name="Lai Z."/>
            <person name="Le Paslier M.C."/>
            <person name="Lippi Y."/>
            <person name="Lorenzon L."/>
            <person name="Mandel J.R."/>
            <person name="Marage G."/>
            <person name="Marchand G."/>
            <person name="Marquand E."/>
            <person name="Bret-Mestries E."/>
            <person name="Morien E."/>
            <person name="Nambeesan S."/>
            <person name="Nguyen T."/>
            <person name="Pegot-Espagnet P."/>
            <person name="Pouilly N."/>
            <person name="Raftis F."/>
            <person name="Sallet E."/>
            <person name="Schiex T."/>
            <person name="Thomas J."/>
            <person name="Vandecasteele C."/>
            <person name="Vares D."/>
            <person name="Vear F."/>
            <person name="Vautrin S."/>
            <person name="Crespi M."/>
            <person name="Mangin B."/>
            <person name="Burke J.M."/>
            <person name="Salse J."/>
            <person name="Munos S."/>
            <person name="Vincourt P."/>
            <person name="Rieseberg L.H."/>
            <person name="Langlade N.B."/>
        </authorList>
    </citation>
    <scope>NUCLEOTIDE SEQUENCE [LARGE SCALE GENOMIC DNA]</scope>
    <source>
        <strain evidence="4">cv. SF193</strain>
        <tissue evidence="2">Leaves</tissue>
    </source>
</reference>
<keyword evidence="2" id="KW-0378">Hydrolase</keyword>
<dbReference type="Pfam" id="PF08321">
    <property type="entry name" value="PPP5"/>
    <property type="match status" value="1"/>
</dbReference>
<dbReference type="GO" id="GO:0016787">
    <property type="term" value="F:hydrolase activity"/>
    <property type="evidence" value="ECO:0007669"/>
    <property type="project" value="UniProtKB-KW"/>
</dbReference>
<evidence type="ECO:0000313" key="4">
    <source>
        <dbReference type="Proteomes" id="UP000215914"/>
    </source>
</evidence>
<feature type="domain" description="PPP" evidence="1">
    <location>
        <begin position="16"/>
        <end position="50"/>
    </location>
</feature>
<reference evidence="2" key="3">
    <citation type="submission" date="2020-06" db="EMBL/GenBank/DDBJ databases">
        <title>Helianthus annuus Genome sequencing and assembly Release 2.</title>
        <authorList>
            <person name="Gouzy J."/>
            <person name="Langlade N."/>
            <person name="Munos S."/>
        </authorList>
    </citation>
    <scope>NUCLEOTIDE SEQUENCE</scope>
    <source>
        <tissue evidence="2">Leaves</tissue>
    </source>
</reference>
<keyword evidence="4" id="KW-1185">Reference proteome</keyword>
<proteinExistence type="predicted"/>
<accession>A0A251RR86</accession>
<dbReference type="InterPro" id="IPR013235">
    <property type="entry name" value="PPP_dom"/>
</dbReference>
<dbReference type="InParanoid" id="A0A251RR86"/>
<reference evidence="3" key="2">
    <citation type="submission" date="2017-02" db="EMBL/GenBank/DDBJ databases">
        <title>Sunflower complete genome.</title>
        <authorList>
            <person name="Langlade N."/>
            <person name="Munos S."/>
        </authorList>
    </citation>
    <scope>NUCLEOTIDE SEQUENCE [LARGE SCALE GENOMIC DNA]</scope>
    <source>
        <tissue evidence="3">Leaves</tissue>
    </source>
</reference>
<dbReference type="Proteomes" id="UP000215914">
    <property type="component" value="Chromosome 17"/>
</dbReference>